<reference evidence="1 2" key="1">
    <citation type="submission" date="2020-07" db="EMBL/GenBank/DDBJ databases">
        <title>Halosimplex litoreum sp. nov. and Halosimplex rubrum sp. nov., isolated from different salt environments.</title>
        <authorList>
            <person name="Cui H."/>
        </authorList>
    </citation>
    <scope>NUCLEOTIDE SEQUENCE [LARGE SCALE GENOMIC DNA]</scope>
    <source>
        <strain evidence="1 2">R2</strain>
    </source>
</reference>
<gene>
    <name evidence="1" type="ORF">HZS54_24175</name>
</gene>
<accession>A0A7D5T827</accession>
<dbReference type="EMBL" id="CP058909">
    <property type="protein sequence ID" value="QLH84548.1"/>
    <property type="molecule type" value="Genomic_DNA"/>
</dbReference>
<evidence type="ECO:0000313" key="1">
    <source>
        <dbReference type="EMBL" id="QLH84548.1"/>
    </source>
</evidence>
<evidence type="ECO:0000313" key="2">
    <source>
        <dbReference type="Proteomes" id="UP000509346"/>
    </source>
</evidence>
<dbReference type="KEGG" id="hpel:HZS54_24175"/>
<proteinExistence type="predicted"/>
<dbReference type="InterPro" id="IPR023393">
    <property type="entry name" value="START-like_dom_sf"/>
</dbReference>
<dbReference type="Gene3D" id="3.30.530.20">
    <property type="match status" value="1"/>
</dbReference>
<protein>
    <submittedName>
        <fullName evidence="1">SRPBCC family protein</fullName>
    </submittedName>
</protein>
<dbReference type="AlphaFoldDB" id="A0A7D5T827"/>
<name>A0A7D5T827_9EURY</name>
<dbReference type="Proteomes" id="UP000509346">
    <property type="component" value="Chromosome"/>
</dbReference>
<dbReference type="SUPFAM" id="SSF55961">
    <property type="entry name" value="Bet v1-like"/>
    <property type="match status" value="1"/>
</dbReference>
<dbReference type="OrthoDB" id="241251at2157"/>
<sequence length="138" mass="15418">MRAAISRVVHASPETVAERLTPRAVVEAEGRFAVKDVSVEGDRTVVTAWPSGHPFATRFAFEDRPDGFAYWRLSEARPFVTAETTVTLVPEGDGERTRVEVASEVETAVPLPLVERAAARRRRRDIERLVARLDEIVH</sequence>
<keyword evidence="2" id="KW-1185">Reference proteome</keyword>
<dbReference type="RefSeq" id="WP_179919630.1">
    <property type="nucleotide sequence ID" value="NZ_CP058909.1"/>
</dbReference>
<dbReference type="GeneID" id="56085758"/>
<organism evidence="1 2">
    <name type="scientific">Halosimplex pelagicum</name>
    <dbReference type="NCBI Taxonomy" id="869886"/>
    <lineage>
        <taxon>Archaea</taxon>
        <taxon>Methanobacteriati</taxon>
        <taxon>Methanobacteriota</taxon>
        <taxon>Stenosarchaea group</taxon>
        <taxon>Halobacteria</taxon>
        <taxon>Halobacteriales</taxon>
        <taxon>Haloarculaceae</taxon>
        <taxon>Halosimplex</taxon>
    </lineage>
</organism>